<gene>
    <name evidence="2" type="ORF">FXN61_35380</name>
</gene>
<evidence type="ECO:0000313" key="3">
    <source>
        <dbReference type="Proteomes" id="UP001515943"/>
    </source>
</evidence>
<protein>
    <submittedName>
        <fullName evidence="2">Holin</fullName>
    </submittedName>
</protein>
<evidence type="ECO:0000313" key="2">
    <source>
        <dbReference type="EMBL" id="NKE61760.1"/>
    </source>
</evidence>
<proteinExistence type="predicted"/>
<feature type="compositionally biased region" description="Polar residues" evidence="1">
    <location>
        <begin position="116"/>
        <end position="132"/>
    </location>
</feature>
<dbReference type="EMBL" id="VSRL01000195">
    <property type="protein sequence ID" value="NKE61760.1"/>
    <property type="molecule type" value="Genomic_DNA"/>
</dbReference>
<organism evidence="2 3">
    <name type="scientific">Lentzea indica</name>
    <dbReference type="NCBI Taxonomy" id="2604800"/>
    <lineage>
        <taxon>Bacteria</taxon>
        <taxon>Bacillati</taxon>
        <taxon>Actinomycetota</taxon>
        <taxon>Actinomycetes</taxon>
        <taxon>Pseudonocardiales</taxon>
        <taxon>Pseudonocardiaceae</taxon>
        <taxon>Lentzea</taxon>
    </lineage>
</organism>
<evidence type="ECO:0000256" key="1">
    <source>
        <dbReference type="SAM" id="MobiDB-lite"/>
    </source>
</evidence>
<feature type="region of interest" description="Disordered" evidence="1">
    <location>
        <begin position="96"/>
        <end position="132"/>
    </location>
</feature>
<reference evidence="2 3" key="1">
    <citation type="submission" date="2019-08" db="EMBL/GenBank/DDBJ databases">
        <title>Lentzea from Indian Himalayas.</title>
        <authorList>
            <person name="Mandal S."/>
            <person name="Mallick Gupta A."/>
            <person name="Maiti P.K."/>
            <person name="Sarkar J."/>
            <person name="Mandal S."/>
        </authorList>
    </citation>
    <scope>NUCLEOTIDE SEQUENCE [LARGE SCALE GENOMIC DNA]</scope>
    <source>
        <strain evidence="2 3">PSKA42</strain>
    </source>
</reference>
<keyword evidence="3" id="KW-1185">Reference proteome</keyword>
<name>A0ABX1FSQ2_9PSEU</name>
<comment type="caution">
    <text evidence="2">The sequence shown here is derived from an EMBL/GenBank/DDBJ whole genome shotgun (WGS) entry which is preliminary data.</text>
</comment>
<sequence length="132" mass="14194">MPTRAERPCTTPGCSELTRRGGRCGRCRSRADTSRGTVAERGYTGLHRSRFRSGVLAAHPLCRCASPCGPPPPGRPCPWPSTVADHWPLTRRELVAQGGDPNNPKHGRGLCASCHGRNTATDPRTKGGWNSP</sequence>
<dbReference type="Proteomes" id="UP001515943">
    <property type="component" value="Unassembled WGS sequence"/>
</dbReference>
<accession>A0ABX1FSQ2</accession>